<dbReference type="Pfam" id="PF00126">
    <property type="entry name" value="HTH_1"/>
    <property type="match status" value="1"/>
</dbReference>
<dbReference type="Proteomes" id="UP001177080">
    <property type="component" value="Unassembled WGS sequence"/>
</dbReference>
<organism evidence="6 7">
    <name type="scientific">Shinella curvata</name>
    <dbReference type="NCBI Taxonomy" id="1817964"/>
    <lineage>
        <taxon>Bacteria</taxon>
        <taxon>Pseudomonadati</taxon>
        <taxon>Pseudomonadota</taxon>
        <taxon>Alphaproteobacteria</taxon>
        <taxon>Hyphomicrobiales</taxon>
        <taxon>Rhizobiaceae</taxon>
        <taxon>Shinella</taxon>
    </lineage>
</organism>
<dbReference type="PROSITE" id="PS50931">
    <property type="entry name" value="HTH_LYSR"/>
    <property type="match status" value="1"/>
</dbReference>
<keyword evidence="4" id="KW-0804">Transcription</keyword>
<evidence type="ECO:0000256" key="4">
    <source>
        <dbReference type="ARBA" id="ARBA00023163"/>
    </source>
</evidence>
<dbReference type="InterPro" id="IPR036390">
    <property type="entry name" value="WH_DNA-bd_sf"/>
</dbReference>
<dbReference type="RefSeq" id="WP_244764087.1">
    <property type="nucleotide sequence ID" value="NZ_JALJCJ010000012.1"/>
</dbReference>
<dbReference type="PANTHER" id="PTHR30537">
    <property type="entry name" value="HTH-TYPE TRANSCRIPTIONAL REGULATOR"/>
    <property type="match status" value="1"/>
</dbReference>
<keyword evidence="3" id="KW-0238">DNA-binding</keyword>
<reference evidence="6" key="1">
    <citation type="submission" date="2022-04" db="EMBL/GenBank/DDBJ databases">
        <title>Shinella lacus sp. nov., a novel member of the genus Shinella from water.</title>
        <authorList>
            <person name="Deng Y."/>
        </authorList>
    </citation>
    <scope>NUCLEOTIDE SEQUENCE</scope>
    <source>
        <strain evidence="6">JCM 31239</strain>
    </source>
</reference>
<gene>
    <name evidence="6" type="ORF">GB928_027790</name>
</gene>
<evidence type="ECO:0000313" key="6">
    <source>
        <dbReference type="EMBL" id="MDO6124991.1"/>
    </source>
</evidence>
<evidence type="ECO:0000256" key="1">
    <source>
        <dbReference type="ARBA" id="ARBA00009437"/>
    </source>
</evidence>
<feature type="domain" description="HTH lysR-type" evidence="5">
    <location>
        <begin position="4"/>
        <end position="61"/>
    </location>
</feature>
<accession>A0ABT8XMM0</accession>
<evidence type="ECO:0000259" key="5">
    <source>
        <dbReference type="PROSITE" id="PS50931"/>
    </source>
</evidence>
<dbReference type="InterPro" id="IPR058163">
    <property type="entry name" value="LysR-type_TF_proteobact-type"/>
</dbReference>
<keyword evidence="7" id="KW-1185">Reference proteome</keyword>
<dbReference type="SUPFAM" id="SSF46785">
    <property type="entry name" value="Winged helix' DNA-binding domain"/>
    <property type="match status" value="1"/>
</dbReference>
<protein>
    <submittedName>
        <fullName evidence="6">LysR family transcriptional regulator</fullName>
    </submittedName>
</protein>
<dbReference type="SUPFAM" id="SSF53850">
    <property type="entry name" value="Periplasmic binding protein-like II"/>
    <property type="match status" value="1"/>
</dbReference>
<dbReference type="InterPro" id="IPR005119">
    <property type="entry name" value="LysR_subst-bd"/>
</dbReference>
<dbReference type="EMBL" id="WHSC02000019">
    <property type="protein sequence ID" value="MDO6124991.1"/>
    <property type="molecule type" value="Genomic_DNA"/>
</dbReference>
<evidence type="ECO:0000313" key="7">
    <source>
        <dbReference type="Proteomes" id="UP001177080"/>
    </source>
</evidence>
<name>A0ABT8XMM0_9HYPH</name>
<evidence type="ECO:0000256" key="2">
    <source>
        <dbReference type="ARBA" id="ARBA00023015"/>
    </source>
</evidence>
<keyword evidence="2" id="KW-0805">Transcription regulation</keyword>
<dbReference type="Gene3D" id="1.10.10.10">
    <property type="entry name" value="Winged helix-like DNA-binding domain superfamily/Winged helix DNA-binding domain"/>
    <property type="match status" value="1"/>
</dbReference>
<proteinExistence type="inferred from homology"/>
<dbReference type="InterPro" id="IPR036388">
    <property type="entry name" value="WH-like_DNA-bd_sf"/>
</dbReference>
<dbReference type="InterPro" id="IPR000847">
    <property type="entry name" value="LysR_HTH_N"/>
</dbReference>
<dbReference type="Gene3D" id="3.40.190.290">
    <property type="match status" value="1"/>
</dbReference>
<sequence length="298" mass="32749">MHNWDWDDLKYVLAVADHGSLAAAARSLGVNHSTVLRRISSFEALNGLRVFDRLSSGYTLTETGEDLLESARQMQMIVRQLEGRLRGKDERLEGALKVTTCDTLMGSVLPRILAGFSEMHPGITVALTTGSFVTDLAQRDADVALRTGDSAPDALVGRRAVDVSFAIYGTQELIERNNGKTPAEFDRWLAPDMTLGGMKISRWLGKTVPETSIAMRGDSLVSLLRAAECGQGFVVLPCYLGASSRNLRKVDHPEFDAMATGLWVLTHSDLRKTARVRAFTAYVSKEFRRAEALFRGSV</sequence>
<comment type="similarity">
    <text evidence="1">Belongs to the LysR transcriptional regulatory family.</text>
</comment>
<evidence type="ECO:0000256" key="3">
    <source>
        <dbReference type="ARBA" id="ARBA00023125"/>
    </source>
</evidence>
<dbReference type="Pfam" id="PF03466">
    <property type="entry name" value="LysR_substrate"/>
    <property type="match status" value="1"/>
</dbReference>
<comment type="caution">
    <text evidence="6">The sequence shown here is derived from an EMBL/GenBank/DDBJ whole genome shotgun (WGS) entry which is preliminary data.</text>
</comment>
<dbReference type="PANTHER" id="PTHR30537:SF3">
    <property type="entry name" value="TRANSCRIPTIONAL REGULATORY PROTEIN"/>
    <property type="match status" value="1"/>
</dbReference>